<dbReference type="EMBL" id="JANJYI010000005">
    <property type="protein sequence ID" value="KAK2648746.1"/>
    <property type="molecule type" value="Genomic_DNA"/>
</dbReference>
<accession>A0AAD9U6D6</accession>
<reference evidence="4" key="1">
    <citation type="journal article" date="2023" name="Plant J.">
        <title>Genome sequences and population genomics provide insights into the demographic history, inbreeding, and mutation load of two 'living fossil' tree species of Dipteronia.</title>
        <authorList>
            <person name="Feng Y."/>
            <person name="Comes H.P."/>
            <person name="Chen J."/>
            <person name="Zhu S."/>
            <person name="Lu R."/>
            <person name="Zhang X."/>
            <person name="Li P."/>
            <person name="Qiu J."/>
            <person name="Olsen K.M."/>
            <person name="Qiu Y."/>
        </authorList>
    </citation>
    <scope>NUCLEOTIDE SEQUENCE</scope>
    <source>
        <strain evidence="4">KIB01</strain>
    </source>
</reference>
<dbReference type="InterPro" id="IPR004332">
    <property type="entry name" value="Transposase_MuDR"/>
</dbReference>
<dbReference type="PANTHER" id="PTHR31973:SF187">
    <property type="entry name" value="MUTATOR TRANSPOSASE MUDRA PROTEIN"/>
    <property type="match status" value="1"/>
</dbReference>
<keyword evidence="2" id="KW-0812">Transmembrane</keyword>
<evidence type="ECO:0000259" key="3">
    <source>
        <dbReference type="Pfam" id="PF03108"/>
    </source>
</evidence>
<keyword evidence="5" id="KW-1185">Reference proteome</keyword>
<dbReference type="Pfam" id="PF03108">
    <property type="entry name" value="DBD_Tnp_Mut"/>
    <property type="match status" value="1"/>
</dbReference>
<evidence type="ECO:0000313" key="4">
    <source>
        <dbReference type="EMBL" id="KAK2648746.1"/>
    </source>
</evidence>
<dbReference type="Proteomes" id="UP001280121">
    <property type="component" value="Unassembled WGS sequence"/>
</dbReference>
<comment type="caution">
    <text evidence="4">The sequence shown here is derived from an EMBL/GenBank/DDBJ whole genome shotgun (WGS) entry which is preliminary data.</text>
</comment>
<feature type="region of interest" description="Disordered" evidence="1">
    <location>
        <begin position="508"/>
        <end position="538"/>
    </location>
</feature>
<gene>
    <name evidence="4" type="ORF">Ddye_016235</name>
</gene>
<evidence type="ECO:0000256" key="1">
    <source>
        <dbReference type="SAM" id="MobiDB-lite"/>
    </source>
</evidence>
<keyword evidence="2" id="KW-1133">Transmembrane helix</keyword>
<sequence length="692" mass="79783">MYQSKSDDEYFSESEDEKPEAKIARLMKGNHFKKMVGGHIEFEVGQTHDSVYSLRALLKEYDIQEGFNFKKTNNDNNRLIYECKDNGCSWRLHASNILNDVTMQVKTYNKNHECHRVYRSEKAKSKLIARLYGGVLLLVVALDANSGLYCARHIYANFRKTYSTKKLKDLFWEASKAYDRHVFKRVMVDIGVVSIGAKAWLEEIEPKHAFEQNIKCDHVNNNMTEAFNNLLGEYRVRTYLSLLEYIRRLVMTRFQQRKEDCTRWKNEFPPTVTKKIVKASLESRVLQMIHAGEGEYEMLGLTRAYTAKLRDATYPYETSEVTSSKSPLKSYMNLVKVSKNGFSSLRIFFRLLDFQVFTRALMDEDDENALKMAYILMMSLFDWEAHDYENGTDYYMSFVKAVHLEFEEEHNVGSDEVSDDRLTVHHNELDERAGSFHNYHTTSLIRSKTSLSDPNSKSHMFNERDFETPKIQIYSVSELANAKNIQDIDDQLLSFYRAEITNIRGETKVGEKPAKQSTFDKSGATKETVMDMDGSKENDDNVFAMETDGHHVETVFEKEMERNNVSYAVHLEKVEGCANEFSDNADGDTEIVHAKVGDTFDPTVLSKVHMQTKEDGFEEFGVGHPLSVDGYPSPAMNVVVPNPNISVVALDGPDPDVLCKDVDKVRAQKRSKYLQNPWTNPMPMRTKRKRDR</sequence>
<feature type="domain" description="Transposase MuDR plant" evidence="3">
    <location>
        <begin position="41"/>
        <end position="105"/>
    </location>
</feature>
<evidence type="ECO:0000256" key="2">
    <source>
        <dbReference type="SAM" id="Phobius"/>
    </source>
</evidence>
<keyword evidence="2" id="KW-0472">Membrane</keyword>
<organism evidence="4 5">
    <name type="scientific">Dipteronia dyeriana</name>
    <dbReference type="NCBI Taxonomy" id="168575"/>
    <lineage>
        <taxon>Eukaryota</taxon>
        <taxon>Viridiplantae</taxon>
        <taxon>Streptophyta</taxon>
        <taxon>Embryophyta</taxon>
        <taxon>Tracheophyta</taxon>
        <taxon>Spermatophyta</taxon>
        <taxon>Magnoliopsida</taxon>
        <taxon>eudicotyledons</taxon>
        <taxon>Gunneridae</taxon>
        <taxon>Pentapetalae</taxon>
        <taxon>rosids</taxon>
        <taxon>malvids</taxon>
        <taxon>Sapindales</taxon>
        <taxon>Sapindaceae</taxon>
        <taxon>Hippocastanoideae</taxon>
        <taxon>Acereae</taxon>
        <taxon>Dipteronia</taxon>
    </lineage>
</organism>
<evidence type="ECO:0000313" key="5">
    <source>
        <dbReference type="Proteomes" id="UP001280121"/>
    </source>
</evidence>
<protein>
    <recommendedName>
        <fullName evidence="3">Transposase MuDR plant domain-containing protein</fullName>
    </recommendedName>
</protein>
<dbReference type="PANTHER" id="PTHR31973">
    <property type="entry name" value="POLYPROTEIN, PUTATIVE-RELATED"/>
    <property type="match status" value="1"/>
</dbReference>
<dbReference type="AlphaFoldDB" id="A0AAD9U6D6"/>
<feature type="region of interest" description="Disordered" evidence="1">
    <location>
        <begin position="668"/>
        <end position="692"/>
    </location>
</feature>
<proteinExistence type="predicted"/>
<feature type="transmembrane region" description="Helical" evidence="2">
    <location>
        <begin position="127"/>
        <end position="149"/>
    </location>
</feature>
<name>A0AAD9U6D6_9ROSI</name>